<dbReference type="EMBL" id="WOTW01000065">
    <property type="protein sequence ID" value="MUP39865.1"/>
    <property type="molecule type" value="Genomic_DNA"/>
</dbReference>
<evidence type="ECO:0000313" key="2">
    <source>
        <dbReference type="EMBL" id="MVB09070.1"/>
    </source>
</evidence>
<keyword evidence="3" id="KW-1185">Reference proteome</keyword>
<name>A0A7M4DB36_9BACT</name>
<organism evidence="1 4">
    <name type="scientific">Labilibaculum euxinus</name>
    <dbReference type="NCBI Taxonomy" id="2686357"/>
    <lineage>
        <taxon>Bacteria</taxon>
        <taxon>Pseudomonadati</taxon>
        <taxon>Bacteroidota</taxon>
        <taxon>Bacteroidia</taxon>
        <taxon>Marinilabiliales</taxon>
        <taxon>Marinifilaceae</taxon>
        <taxon>Labilibaculum</taxon>
    </lineage>
</organism>
<dbReference type="AlphaFoldDB" id="A0A7M4DB36"/>
<proteinExistence type="predicted"/>
<reference evidence="1 4" key="2">
    <citation type="submission" date="2019-12" db="EMBL/GenBank/DDBJ databases">
        <title>Draft genome sequence of Labilibaculum sp. strain 44 isolated from deep waters of Black Sea.</title>
        <authorList>
            <person name="Yadav S."/>
            <person name="Villanueva L."/>
        </authorList>
    </citation>
    <scope>NUCLEOTIDE SEQUENCE [LARGE SCALE GENOMIC DNA]</scope>
    <source>
        <strain evidence="1 4">44</strain>
    </source>
</reference>
<evidence type="ECO:0000313" key="1">
    <source>
        <dbReference type="EMBL" id="MUP39865.1"/>
    </source>
</evidence>
<evidence type="ECO:0000313" key="4">
    <source>
        <dbReference type="Proteomes" id="UP000462449"/>
    </source>
</evidence>
<evidence type="ECO:0000313" key="3">
    <source>
        <dbReference type="Proteomes" id="UP000285951"/>
    </source>
</evidence>
<dbReference type="EMBL" id="QTZN02000065">
    <property type="protein sequence ID" value="MVB09070.1"/>
    <property type="molecule type" value="Genomic_DNA"/>
</dbReference>
<protein>
    <submittedName>
        <fullName evidence="1">Uncharacterized protein</fullName>
    </submittedName>
</protein>
<reference evidence="2 3" key="1">
    <citation type="submission" date="2019-11" db="EMBL/GenBank/DDBJ databases">
        <title>Draft genome sequence of Labilibaculum sp. strain SYP isolated from Black Sea.</title>
        <authorList>
            <person name="Yadav S."/>
            <person name="Villanueva L."/>
        </authorList>
    </citation>
    <scope>NUCLEOTIDE SEQUENCE [LARGE SCALE GENOMIC DNA]</scope>
    <source>
        <strain evidence="2 3">44</strain>
    </source>
</reference>
<sequence length="46" mass="5456">MPAFQLSIKWQLAHTTKNSFMKYIKVTKEQQADRMAQHPFFTDKAI</sequence>
<accession>A0A7M4DB36</accession>
<dbReference type="RefSeq" id="WP_156197221.1">
    <property type="nucleotide sequence ID" value="NZ_QTZN02000065.1"/>
</dbReference>
<dbReference type="Proteomes" id="UP000462449">
    <property type="component" value="Unassembled WGS sequence"/>
</dbReference>
<comment type="caution">
    <text evidence="1">The sequence shown here is derived from an EMBL/GenBank/DDBJ whole genome shotgun (WGS) entry which is preliminary data.</text>
</comment>
<dbReference type="Proteomes" id="UP000285951">
    <property type="component" value="Unassembled WGS sequence"/>
</dbReference>
<gene>
    <name evidence="2" type="ORF">DWB62_018795</name>
    <name evidence="1" type="ORF">GNY23_18795</name>
</gene>